<reference evidence="2" key="1">
    <citation type="submission" date="2016-10" db="EMBL/GenBank/DDBJ databases">
        <authorList>
            <person name="Varghese N."/>
            <person name="Submissions S."/>
        </authorList>
    </citation>
    <scope>NUCLEOTIDE SEQUENCE [LARGE SCALE GENOMIC DNA]</scope>
    <source>
        <strain evidence="2">DSM 19110</strain>
    </source>
</reference>
<dbReference type="EMBL" id="FNGY01000003">
    <property type="protein sequence ID" value="SDM27000.1"/>
    <property type="molecule type" value="Genomic_DNA"/>
</dbReference>
<sequence>MTRDELTARLNASMEARMVQILTGIADRKLESPEQYDQIKDLIDLTFHPKKEVGFRAAWTLEYIFMNHHCAGDHLDDLLSRFPEQKNQSCMRHYGKILAYLTGKKSTGLHPGQLEKIDFDPIIDVLFGWLIDEKVLVATKVHAMQTLANLTPRYTWIKDELLQTITHLEDLESIAFFGRAKQIRKALKKIKVENNDL</sequence>
<dbReference type="RefSeq" id="WP_143010400.1">
    <property type="nucleotide sequence ID" value="NZ_FNGY01000003.1"/>
</dbReference>
<evidence type="ECO:0000313" key="2">
    <source>
        <dbReference type="Proteomes" id="UP000183200"/>
    </source>
</evidence>
<evidence type="ECO:0000313" key="1">
    <source>
        <dbReference type="EMBL" id="SDM27000.1"/>
    </source>
</evidence>
<protein>
    <recommendedName>
        <fullName evidence="3">Adenylosuccinate lyase</fullName>
    </recommendedName>
</protein>
<dbReference type="Proteomes" id="UP000183200">
    <property type="component" value="Unassembled WGS sequence"/>
</dbReference>
<keyword evidence="2" id="KW-1185">Reference proteome</keyword>
<organism evidence="1 2">
    <name type="scientific">Pedobacter steynii</name>
    <dbReference type="NCBI Taxonomy" id="430522"/>
    <lineage>
        <taxon>Bacteria</taxon>
        <taxon>Pseudomonadati</taxon>
        <taxon>Bacteroidota</taxon>
        <taxon>Sphingobacteriia</taxon>
        <taxon>Sphingobacteriales</taxon>
        <taxon>Sphingobacteriaceae</taxon>
        <taxon>Pedobacter</taxon>
    </lineage>
</organism>
<dbReference type="OrthoDB" id="979487at2"/>
<dbReference type="STRING" id="430522.BFS30_02055"/>
<accession>A0A1G9RVE8</accession>
<evidence type="ECO:0008006" key="3">
    <source>
        <dbReference type="Google" id="ProtNLM"/>
    </source>
</evidence>
<gene>
    <name evidence="1" type="ORF">SAMN05421820_103368</name>
</gene>
<name>A0A1G9RVE8_9SPHI</name>
<dbReference type="AlphaFoldDB" id="A0A1G9RVE8"/>
<proteinExistence type="predicted"/>